<protein>
    <submittedName>
        <fullName evidence="2">ABATE domain-containing protein</fullName>
    </submittedName>
</protein>
<dbReference type="SUPFAM" id="SSF160904">
    <property type="entry name" value="Jann2411-like"/>
    <property type="match status" value="1"/>
</dbReference>
<keyword evidence="3" id="KW-1185">Reference proteome</keyword>
<dbReference type="Proteomes" id="UP000676079">
    <property type="component" value="Chromosome"/>
</dbReference>
<accession>A0ABX8BWH2</accession>
<dbReference type="PANTHER" id="PTHR35525">
    <property type="entry name" value="BLL6575 PROTEIN"/>
    <property type="match status" value="1"/>
</dbReference>
<dbReference type="PANTHER" id="PTHR35525:SF3">
    <property type="entry name" value="BLL6575 PROTEIN"/>
    <property type="match status" value="1"/>
</dbReference>
<gene>
    <name evidence="2" type="ORF">KGD84_15180</name>
</gene>
<dbReference type="RefSeq" id="WP_220561018.1">
    <property type="nucleotide sequence ID" value="NZ_CP074133.1"/>
</dbReference>
<evidence type="ECO:0000313" key="2">
    <source>
        <dbReference type="EMBL" id="QUX25462.1"/>
    </source>
</evidence>
<reference evidence="2 3" key="1">
    <citation type="submission" date="2021-05" db="EMBL/GenBank/DDBJ databases">
        <title>Direct Submission.</title>
        <authorList>
            <person name="Li K."/>
            <person name="Gao J."/>
        </authorList>
    </citation>
    <scope>NUCLEOTIDE SEQUENCE [LARGE SCALE GENOMIC DNA]</scope>
    <source>
        <strain evidence="2 3">Mg02</strain>
    </source>
</reference>
<dbReference type="InterPro" id="IPR023286">
    <property type="entry name" value="ABATE_dom_sf"/>
</dbReference>
<dbReference type="EMBL" id="CP074133">
    <property type="protein sequence ID" value="QUX25462.1"/>
    <property type="molecule type" value="Genomic_DNA"/>
</dbReference>
<name>A0ABX8BWH2_9ACTN</name>
<evidence type="ECO:0000313" key="3">
    <source>
        <dbReference type="Proteomes" id="UP000676079"/>
    </source>
</evidence>
<proteinExistence type="predicted"/>
<evidence type="ECO:0000259" key="1">
    <source>
        <dbReference type="Pfam" id="PF11706"/>
    </source>
</evidence>
<dbReference type="InterPro" id="IPR010852">
    <property type="entry name" value="ABATE"/>
</dbReference>
<dbReference type="Gene3D" id="1.10.3300.10">
    <property type="entry name" value="Jann2411-like domain"/>
    <property type="match status" value="1"/>
</dbReference>
<dbReference type="Pfam" id="PF11706">
    <property type="entry name" value="zf-CGNR"/>
    <property type="match status" value="1"/>
</dbReference>
<feature type="domain" description="Zinc finger CGNR" evidence="1">
    <location>
        <begin position="147"/>
        <end position="187"/>
    </location>
</feature>
<dbReference type="Pfam" id="PF07336">
    <property type="entry name" value="ABATE"/>
    <property type="match status" value="1"/>
</dbReference>
<organism evidence="2 3">
    <name type="scientific">Nocardiopsis changdeensis</name>
    <dbReference type="NCBI Taxonomy" id="2831969"/>
    <lineage>
        <taxon>Bacteria</taxon>
        <taxon>Bacillati</taxon>
        <taxon>Actinomycetota</taxon>
        <taxon>Actinomycetes</taxon>
        <taxon>Streptosporangiales</taxon>
        <taxon>Nocardiopsidaceae</taxon>
        <taxon>Nocardiopsis</taxon>
    </lineage>
</organism>
<sequence length="197" mass="20430">MDERGPLTGEPLALDLVNTRPAGPDGRRTDLIATPELLAAWLSLEADRLPAEARGSATAADLAALHAVRADTGAVVDALLEGAAPPRAALAGLNAAQRAAPPVRELHRDGTGVRAVTCRTGPAGAVLAAVFAEAAVDLVTGPGAAGIKRCEAEGCVMLFLPAHPRRRWCSPARCGNRARVARYYRRHRAAQAGSEPS</sequence>
<dbReference type="InterPro" id="IPR021005">
    <property type="entry name" value="Znf_CGNR"/>
</dbReference>